<evidence type="ECO:0000313" key="1">
    <source>
        <dbReference type="EMBL" id="CAG9791200.1"/>
    </source>
</evidence>
<name>A0A9N9R7Q8_9NEOP</name>
<accession>A0A9N9R7Q8</accession>
<dbReference type="OrthoDB" id="7434781at2759"/>
<sequence length="238" mass="27084">MKPEQLSETSNECSSMLVIHGSNNTSLDGKSNESNSHERFSIFSDAACGEVLTSQHLIIDFTPVEEIDNEFVQRKCCSFWEFINSRKDLRHFMMTPGERESSSSTSQEIITEIKNETKKQISEPTAVSMLGFVEEKGLIDRTFEAKLPKSLCSLSSKEYHDNRLGVKQSSPKVKTKLILLFEILYSEIIEGIPCFRDNKQLDDPVAERLAHRFQAVPPSVRFRVRFPIGPIYKMPSIT</sequence>
<dbReference type="Proteomes" id="UP001153714">
    <property type="component" value="Chromosome 3"/>
</dbReference>
<reference evidence="1" key="1">
    <citation type="submission" date="2021-12" db="EMBL/GenBank/DDBJ databases">
        <authorList>
            <person name="King R."/>
        </authorList>
    </citation>
    <scope>NUCLEOTIDE SEQUENCE</scope>
</reference>
<evidence type="ECO:0000313" key="2">
    <source>
        <dbReference type="Proteomes" id="UP001153714"/>
    </source>
</evidence>
<gene>
    <name evidence="1" type="ORF">DIATSA_LOCUS8826</name>
</gene>
<dbReference type="EMBL" id="OU893334">
    <property type="protein sequence ID" value="CAG9791200.1"/>
    <property type="molecule type" value="Genomic_DNA"/>
</dbReference>
<organism evidence="1 2">
    <name type="scientific">Diatraea saccharalis</name>
    <name type="common">sugarcane borer</name>
    <dbReference type="NCBI Taxonomy" id="40085"/>
    <lineage>
        <taxon>Eukaryota</taxon>
        <taxon>Metazoa</taxon>
        <taxon>Ecdysozoa</taxon>
        <taxon>Arthropoda</taxon>
        <taxon>Hexapoda</taxon>
        <taxon>Insecta</taxon>
        <taxon>Pterygota</taxon>
        <taxon>Neoptera</taxon>
        <taxon>Endopterygota</taxon>
        <taxon>Lepidoptera</taxon>
        <taxon>Glossata</taxon>
        <taxon>Ditrysia</taxon>
        <taxon>Pyraloidea</taxon>
        <taxon>Crambidae</taxon>
        <taxon>Crambinae</taxon>
        <taxon>Diatraea</taxon>
    </lineage>
</organism>
<dbReference type="AlphaFoldDB" id="A0A9N9R7Q8"/>
<reference evidence="1" key="2">
    <citation type="submission" date="2022-10" db="EMBL/GenBank/DDBJ databases">
        <authorList>
            <consortium name="ENA_rothamsted_submissions"/>
            <consortium name="culmorum"/>
            <person name="King R."/>
        </authorList>
    </citation>
    <scope>NUCLEOTIDE SEQUENCE</scope>
</reference>
<protein>
    <submittedName>
        <fullName evidence="1">Uncharacterized protein</fullName>
    </submittedName>
</protein>
<proteinExistence type="predicted"/>
<keyword evidence="2" id="KW-1185">Reference proteome</keyword>